<organism evidence="1 2">
    <name type="scientific">Vreelandella sulfidaeris</name>
    <dbReference type="NCBI Taxonomy" id="115553"/>
    <lineage>
        <taxon>Bacteria</taxon>
        <taxon>Pseudomonadati</taxon>
        <taxon>Pseudomonadota</taxon>
        <taxon>Gammaproteobacteria</taxon>
        <taxon>Oceanospirillales</taxon>
        <taxon>Halomonadaceae</taxon>
        <taxon>Vreelandella</taxon>
    </lineage>
</organism>
<accession>A0A455UBN3</accession>
<dbReference type="Proteomes" id="UP000320231">
    <property type="component" value="Chromosome"/>
</dbReference>
<protein>
    <submittedName>
        <fullName evidence="1">Uncharacterized protein</fullName>
    </submittedName>
</protein>
<evidence type="ECO:0000313" key="2">
    <source>
        <dbReference type="Proteomes" id="UP000320231"/>
    </source>
</evidence>
<sequence>MVIEDALKIGFTRDARLISQFLERVEQQLVPLDYAKWHTVESSPSINMKVKLQRAGHILGSSFVEVALREPHSTHRERVVFSGDLGQLTPPCYLRLNRRLGPMYWCWSLPMATGCMRGAAKGRRFLSVLLSRR</sequence>
<reference evidence="1 2" key="1">
    <citation type="journal article" date="2019" name="Microbiol. Resour. Announc.">
        <title>Complete Genome Sequence of Halomonas sulfidaeris Strain Esulfide1 Isolated from a Metal Sulfide Rock at a Depth of 2,200 Meters, Obtained Using Nanopore Sequencing.</title>
        <authorList>
            <person name="Saito M."/>
            <person name="Nishigata A."/>
            <person name="Galipon J."/>
            <person name="Arakawa K."/>
        </authorList>
    </citation>
    <scope>NUCLEOTIDE SEQUENCE [LARGE SCALE GENOMIC DNA]</scope>
    <source>
        <strain evidence="1 2">ATCC BAA-803</strain>
    </source>
</reference>
<proteinExistence type="predicted"/>
<dbReference type="Gene3D" id="3.60.15.10">
    <property type="entry name" value="Ribonuclease Z/Hydroxyacylglutathione hydrolase-like"/>
    <property type="match status" value="1"/>
</dbReference>
<dbReference type="KEGG" id="hsr:HSBAA_19400"/>
<name>A0A455UBN3_9GAMM</name>
<dbReference type="SUPFAM" id="SSF56281">
    <property type="entry name" value="Metallo-hydrolase/oxidoreductase"/>
    <property type="match status" value="1"/>
</dbReference>
<evidence type="ECO:0000313" key="1">
    <source>
        <dbReference type="EMBL" id="BBI60634.1"/>
    </source>
</evidence>
<gene>
    <name evidence="1" type="ORF">HSBAA_19400</name>
</gene>
<dbReference type="EMBL" id="AP019514">
    <property type="protein sequence ID" value="BBI60634.1"/>
    <property type="molecule type" value="Genomic_DNA"/>
</dbReference>
<dbReference type="AlphaFoldDB" id="A0A455UBN3"/>
<dbReference type="InterPro" id="IPR036866">
    <property type="entry name" value="RibonucZ/Hydroxyglut_hydro"/>
</dbReference>